<keyword evidence="2" id="KW-1185">Reference proteome</keyword>
<dbReference type="RefSeq" id="WP_009948774.1">
    <property type="nucleotide sequence ID" value="NZ_BAAAGS010000034.1"/>
</dbReference>
<reference evidence="1 2" key="1">
    <citation type="journal article" date="2019" name="Int. J. Syst. Evol. Microbiol.">
        <title>The Global Catalogue of Microorganisms (GCM) 10K type strain sequencing project: providing services to taxonomists for standard genome sequencing and annotation.</title>
        <authorList>
            <consortium name="The Broad Institute Genomics Platform"/>
            <consortium name="The Broad Institute Genome Sequencing Center for Infectious Disease"/>
            <person name="Wu L."/>
            <person name="Ma J."/>
        </authorList>
    </citation>
    <scope>NUCLEOTIDE SEQUENCE [LARGE SCALE GENOMIC DNA]</scope>
    <source>
        <strain evidence="1 2">JCM 10303</strain>
    </source>
</reference>
<protein>
    <submittedName>
        <fullName evidence="1">HAD family phosphatase</fullName>
    </submittedName>
</protein>
<dbReference type="InterPro" id="IPR036412">
    <property type="entry name" value="HAD-like_sf"/>
</dbReference>
<dbReference type="Pfam" id="PF00702">
    <property type="entry name" value="Hydrolase"/>
    <property type="match status" value="1"/>
</dbReference>
<dbReference type="NCBIfam" id="TIGR01509">
    <property type="entry name" value="HAD-SF-IA-v3"/>
    <property type="match status" value="1"/>
</dbReference>
<evidence type="ECO:0000313" key="1">
    <source>
        <dbReference type="EMBL" id="GAA0541988.1"/>
    </source>
</evidence>
<dbReference type="SFLD" id="SFLDS00003">
    <property type="entry name" value="Haloacid_Dehalogenase"/>
    <property type="match status" value="1"/>
</dbReference>
<dbReference type="Proteomes" id="UP001500729">
    <property type="component" value="Unassembled WGS sequence"/>
</dbReference>
<dbReference type="EMBL" id="BAAAGS010000034">
    <property type="protein sequence ID" value="GAA0541988.1"/>
    <property type="molecule type" value="Genomic_DNA"/>
</dbReference>
<dbReference type="CDD" id="cd02603">
    <property type="entry name" value="HAD_sEH-N_like"/>
    <property type="match status" value="1"/>
</dbReference>
<dbReference type="PANTHER" id="PTHR43611">
    <property type="entry name" value="ALPHA-D-GLUCOSE 1-PHOSPHATE PHOSPHATASE"/>
    <property type="match status" value="1"/>
</dbReference>
<dbReference type="Gene3D" id="3.40.50.1000">
    <property type="entry name" value="HAD superfamily/HAD-like"/>
    <property type="match status" value="1"/>
</dbReference>
<dbReference type="InterPro" id="IPR023214">
    <property type="entry name" value="HAD_sf"/>
</dbReference>
<dbReference type="PRINTS" id="PR00413">
    <property type="entry name" value="HADHALOGNASE"/>
</dbReference>
<evidence type="ECO:0000313" key="2">
    <source>
        <dbReference type="Proteomes" id="UP001500729"/>
    </source>
</evidence>
<comment type="caution">
    <text evidence="1">The sequence shown here is derived from an EMBL/GenBank/DDBJ whole genome shotgun (WGS) entry which is preliminary data.</text>
</comment>
<accession>A0ABN1DF15</accession>
<dbReference type="SUPFAM" id="SSF56784">
    <property type="entry name" value="HAD-like"/>
    <property type="match status" value="1"/>
</dbReference>
<dbReference type="PANTHER" id="PTHR43611:SF3">
    <property type="entry name" value="FLAVIN MONONUCLEOTIDE HYDROLASE 1, CHLOROPLATIC"/>
    <property type="match status" value="1"/>
</dbReference>
<sequence length="199" mass="22235">MLRWVVFDYGEVISVRTRALPELAAMLGTDPESFETAYFAERVAYDRGGTDTDYWRAVGAHFDVEVDDTRVEALTGTDTEGWLDTDTETLRLIDELVDAGVTLALLSNAPSTFARVAEQQPWARNFEHLVFSGDLRLGKPDAAIYLHLLDTIAARPKDCLFFDDRRENIDAAREAGLHAETWTGAEAARRKLRELGVLG</sequence>
<gene>
    <name evidence="1" type="ORF">GCM10009533_46280</name>
</gene>
<name>A0ABN1DF15_SACER</name>
<proteinExistence type="predicted"/>
<dbReference type="InterPro" id="IPR006439">
    <property type="entry name" value="HAD-SF_hydro_IA"/>
</dbReference>
<dbReference type="SFLD" id="SFLDG01129">
    <property type="entry name" value="C1.5:_HAD__Beta-PGM__Phosphata"/>
    <property type="match status" value="1"/>
</dbReference>
<organism evidence="1 2">
    <name type="scientific">Saccharopolyspora erythraea</name>
    <name type="common">Streptomyces erythraeus</name>
    <dbReference type="NCBI Taxonomy" id="1836"/>
    <lineage>
        <taxon>Bacteria</taxon>
        <taxon>Bacillati</taxon>
        <taxon>Actinomycetota</taxon>
        <taxon>Actinomycetes</taxon>
        <taxon>Pseudonocardiales</taxon>
        <taxon>Pseudonocardiaceae</taxon>
        <taxon>Saccharopolyspora</taxon>
    </lineage>
</organism>